<dbReference type="AlphaFoldDB" id="A0A7C3VU79"/>
<evidence type="ECO:0000313" key="1">
    <source>
        <dbReference type="EMBL" id="HGG02055.1"/>
    </source>
</evidence>
<gene>
    <name evidence="1" type="ORF">ENR15_15780</name>
</gene>
<name>A0A7C3VU79_9CYAN</name>
<proteinExistence type="predicted"/>
<dbReference type="EMBL" id="DSPX01000161">
    <property type="protein sequence ID" value="HGG02055.1"/>
    <property type="molecule type" value="Genomic_DNA"/>
</dbReference>
<accession>A0A7C3VU79</accession>
<organism evidence="1">
    <name type="scientific">Planktothricoides sp. SpSt-374</name>
    <dbReference type="NCBI Taxonomy" id="2282167"/>
    <lineage>
        <taxon>Bacteria</taxon>
        <taxon>Bacillati</taxon>
        <taxon>Cyanobacteriota</taxon>
        <taxon>Cyanophyceae</taxon>
        <taxon>Oscillatoriophycideae</taxon>
        <taxon>Oscillatoriales</taxon>
        <taxon>Oscillatoriaceae</taxon>
        <taxon>Planktothricoides</taxon>
    </lineage>
</organism>
<comment type="caution">
    <text evidence="1">The sequence shown here is derived from an EMBL/GenBank/DDBJ whole genome shotgun (WGS) entry which is preliminary data.</text>
</comment>
<protein>
    <submittedName>
        <fullName evidence="1">Uncharacterized protein</fullName>
    </submittedName>
</protein>
<sequence length="124" mass="14187">MKTLLLFIGESEKFNLSEVAEIFPKIPNIQNLKQGDFVGSILECEFFDKNDYTIIRLSDDLETISIDGDGDASLKIALEIQKHYPQNLRLIDSNYSFDIELDQIKSVGQLRQKMRESSFAQLPV</sequence>
<reference evidence="1" key="1">
    <citation type="journal article" date="2020" name="mSystems">
        <title>Genome- and Community-Level Interaction Insights into Carbon Utilization and Element Cycling Functions of Hydrothermarchaeota in Hydrothermal Sediment.</title>
        <authorList>
            <person name="Zhou Z."/>
            <person name="Liu Y."/>
            <person name="Xu W."/>
            <person name="Pan J."/>
            <person name="Luo Z.H."/>
            <person name="Li M."/>
        </authorList>
    </citation>
    <scope>NUCLEOTIDE SEQUENCE [LARGE SCALE GENOMIC DNA]</scope>
    <source>
        <strain evidence="1">SpSt-374</strain>
    </source>
</reference>